<dbReference type="RefSeq" id="WP_092067127.1">
    <property type="nucleotide sequence ID" value="NZ_FNHB01000001.1"/>
</dbReference>
<organism evidence="1 2">
    <name type="scientific">Dendrosporobacter quercicolus</name>
    <dbReference type="NCBI Taxonomy" id="146817"/>
    <lineage>
        <taxon>Bacteria</taxon>
        <taxon>Bacillati</taxon>
        <taxon>Bacillota</taxon>
        <taxon>Negativicutes</taxon>
        <taxon>Selenomonadales</taxon>
        <taxon>Sporomusaceae</taxon>
        <taxon>Dendrosporobacter</taxon>
    </lineage>
</organism>
<dbReference type="EMBL" id="FNHB01000001">
    <property type="protein sequence ID" value="SDL49718.1"/>
    <property type="molecule type" value="Genomic_DNA"/>
</dbReference>
<dbReference type="Gene3D" id="3.30.420.40">
    <property type="match status" value="2"/>
</dbReference>
<dbReference type="InterPro" id="IPR043129">
    <property type="entry name" value="ATPase_NBD"/>
</dbReference>
<accession>A0A1G9KIV5</accession>
<reference evidence="1 2" key="1">
    <citation type="submission" date="2016-10" db="EMBL/GenBank/DDBJ databases">
        <authorList>
            <person name="de Groot N.N."/>
        </authorList>
    </citation>
    <scope>NUCLEOTIDE SEQUENCE [LARGE SCALE GENOMIC DNA]</scope>
    <source>
        <strain evidence="1 2">DSM 1736</strain>
    </source>
</reference>
<gene>
    <name evidence="1" type="ORF">SAMN04488502_10153</name>
</gene>
<proteinExistence type="predicted"/>
<dbReference type="OrthoDB" id="9760742at2"/>
<sequence>MDKYGYTLQVAGNAAKKTQNRYYKRDLELMTGHQLREICRREKIIQGVVSPLDKDDLIRVILRYRGADDNLLIKTYDEEGYAALQTVIARVRIHYETDIRPDCSAKIVVYEGLALDYYDRLTIKYHGKLAGTNALIVSADFCLCGILNIEAKGGGKDFLYLTKAAGLPCSEAQIKNYSLLCMNKANSEMLHRIYSGDYAYMPQHLIVYRVPLLDFMVKKPVALTMPVAIDFGTTSTTAGVYLDSLYFERADITPGQLGLQENDVNYAVFYDTTQGYHETTLLPSVVGVLTIEGGTEPEYLFGYDAVKLANSSYIDEGFCVFYDIKRWIGDYEKSEEIIDKQGRRAFVKRKDILKAYFGHIVQAMKNRFKCDIRAVHISSPVKQKYLFQALFAEILPEYTVEKEDMLDEGIAVLYNTISEMIAQKSARENTIYKALIIDCGGGTTDLSSCSFRVSTQRVSYKIDIETAYENGDTDFGGNNLTFRIMQLLKIRLFKALAPQNRQGQIPDINDLLNTFDLDVFRYVDEYGPHKIYEQFDNAYDAAEAFLPTKFRDWEKLSRTDYYKVKNNFYFLFSTAERIKKEFYNKVGTLRVGLSCHEKNEPSATMLFVDQWKLTAMQEKGLVTVKEFPEVYFSIFDIMLILRADIYGVVHKFMDGMYASHELDEYTLIKLTGQSCKIDIFRDALKEFVPGKTIKFKRKSGDLTDDFELKMTCIDGALKYLKDKKYGFADVRITSRTPALPYLITAYTHTGSEIVLIHGLQKGKNCGHISRNMDDLTLKLYLKDMNEKVRYNFTYACTLGEFSAMAYEKIREVYGVHIPQDDVDSIVDREVKFFVWTESRRWGFLVLPVYRDGEILMLGRSQFFSFESDAWVENFFDGTK</sequence>
<dbReference type="SUPFAM" id="SSF53067">
    <property type="entry name" value="Actin-like ATPase domain"/>
    <property type="match status" value="2"/>
</dbReference>
<dbReference type="Gene3D" id="3.90.640.10">
    <property type="entry name" value="Actin, Chain A, domain 4"/>
    <property type="match status" value="1"/>
</dbReference>
<evidence type="ECO:0000313" key="1">
    <source>
        <dbReference type="EMBL" id="SDL49718.1"/>
    </source>
</evidence>
<name>A0A1G9KIV5_9FIRM</name>
<keyword evidence="2" id="KW-1185">Reference proteome</keyword>
<evidence type="ECO:0008006" key="3">
    <source>
        <dbReference type="Google" id="ProtNLM"/>
    </source>
</evidence>
<evidence type="ECO:0000313" key="2">
    <source>
        <dbReference type="Proteomes" id="UP000214880"/>
    </source>
</evidence>
<dbReference type="STRING" id="146817.SAMN04488502_10153"/>
<dbReference type="AlphaFoldDB" id="A0A1G9KIV5"/>
<dbReference type="Proteomes" id="UP000214880">
    <property type="component" value="Unassembled WGS sequence"/>
</dbReference>
<protein>
    <recommendedName>
        <fullName evidence="3">Molecular chaperone</fullName>
    </recommendedName>
</protein>